<dbReference type="EMBL" id="JANARS010000002">
    <property type="protein sequence ID" value="MCP3421072.1"/>
    <property type="molecule type" value="Genomic_DNA"/>
</dbReference>
<dbReference type="Proteomes" id="UP001204524">
    <property type="component" value="Unassembled WGS sequence"/>
</dbReference>
<evidence type="ECO:0000256" key="2">
    <source>
        <dbReference type="SAM" id="Phobius"/>
    </source>
</evidence>
<dbReference type="Pfam" id="PF13432">
    <property type="entry name" value="TPR_16"/>
    <property type="match status" value="2"/>
</dbReference>
<dbReference type="PANTHER" id="PTHR44216">
    <property type="entry name" value="PROTEIN O-MANNOSYL-TRANSFERASE TMTC2"/>
    <property type="match status" value="1"/>
</dbReference>
<sequence>MEADDLVERARALLELGRPVEAEQAAGEALADDPVSAGALVVLARALTEQRRHDEAVEAAQAAVAADPEDGDVHVALAWALVGDDRAEEAVTAAGAAVDLEPHAWATHHALGWSLLQTAPPRHEEARDAAGRALELEPGATPAHSVLGLALTGLGRRREGRRVMREGLRINPHDPYLHNNLAKIDLDRGLRVGRTGRHLTAAAGAIPQEPVVHRNLDTLVLRFGVRLVWPTLLALFVLRVQLALDAPWWARVTTGLGFLAVLGLLVAWFAAQVPRGLRHWAHGLPGRLSVPLRLLAAVLLAFGACVLVTAFAPPALASVTEQAAGLALRLVLVLAVVLVVVRLAERRRSG</sequence>
<gene>
    <name evidence="3" type="ORF">NCI01_04625</name>
</gene>
<dbReference type="InterPro" id="IPR052384">
    <property type="entry name" value="TMTC_O-mannosyltransferase"/>
</dbReference>
<keyword evidence="2" id="KW-0812">Transmembrane</keyword>
<comment type="caution">
    <text evidence="3">The sequence shown here is derived from an EMBL/GenBank/DDBJ whole genome shotgun (WGS) entry which is preliminary data.</text>
</comment>
<protein>
    <submittedName>
        <fullName evidence="3">Tetratricopeptide repeat protein</fullName>
    </submittedName>
</protein>
<evidence type="ECO:0000313" key="4">
    <source>
        <dbReference type="Proteomes" id="UP001204524"/>
    </source>
</evidence>
<evidence type="ECO:0000256" key="1">
    <source>
        <dbReference type="PROSITE-ProRule" id="PRU00339"/>
    </source>
</evidence>
<organism evidence="3 4">
    <name type="scientific">Nocardioides pinisoli</name>
    <dbReference type="NCBI Taxonomy" id="2950279"/>
    <lineage>
        <taxon>Bacteria</taxon>
        <taxon>Bacillati</taxon>
        <taxon>Actinomycetota</taxon>
        <taxon>Actinomycetes</taxon>
        <taxon>Propionibacteriales</taxon>
        <taxon>Nocardioidaceae</taxon>
        <taxon>Nocardioides</taxon>
    </lineage>
</organism>
<dbReference type="InterPro" id="IPR011990">
    <property type="entry name" value="TPR-like_helical_dom_sf"/>
</dbReference>
<feature type="transmembrane region" description="Helical" evidence="2">
    <location>
        <begin position="292"/>
        <end position="312"/>
    </location>
</feature>
<dbReference type="PANTHER" id="PTHR44216:SF3">
    <property type="entry name" value="PROTEIN O-MANNOSYL-TRANSFERASE TMTC2"/>
    <property type="match status" value="1"/>
</dbReference>
<feature type="transmembrane region" description="Helical" evidence="2">
    <location>
        <begin position="223"/>
        <end position="242"/>
    </location>
</feature>
<dbReference type="InterPro" id="IPR019734">
    <property type="entry name" value="TPR_rpt"/>
</dbReference>
<feature type="transmembrane region" description="Helical" evidence="2">
    <location>
        <begin position="248"/>
        <end position="271"/>
    </location>
</feature>
<dbReference type="PROSITE" id="PS50005">
    <property type="entry name" value="TPR"/>
    <property type="match status" value="1"/>
</dbReference>
<accession>A0ABT1KTL6</accession>
<name>A0ABT1KTL6_9ACTN</name>
<dbReference type="Gene3D" id="1.25.40.10">
    <property type="entry name" value="Tetratricopeptide repeat domain"/>
    <property type="match status" value="1"/>
</dbReference>
<keyword evidence="2" id="KW-1133">Transmembrane helix</keyword>
<proteinExistence type="predicted"/>
<keyword evidence="1" id="KW-0802">TPR repeat</keyword>
<reference evidence="3 4" key="1">
    <citation type="submission" date="2022-06" db="EMBL/GenBank/DDBJ databases">
        <authorList>
            <person name="So Y."/>
        </authorList>
    </citation>
    <scope>NUCLEOTIDE SEQUENCE [LARGE SCALE GENOMIC DNA]</scope>
    <source>
        <strain evidence="3 4">STR3</strain>
    </source>
</reference>
<feature type="repeat" description="TPR" evidence="1">
    <location>
        <begin position="37"/>
        <end position="70"/>
    </location>
</feature>
<dbReference type="SMART" id="SM00028">
    <property type="entry name" value="TPR"/>
    <property type="match status" value="4"/>
</dbReference>
<keyword evidence="4" id="KW-1185">Reference proteome</keyword>
<dbReference type="SUPFAM" id="SSF48452">
    <property type="entry name" value="TPR-like"/>
    <property type="match status" value="1"/>
</dbReference>
<dbReference type="RefSeq" id="WP_254180307.1">
    <property type="nucleotide sequence ID" value="NZ_JANARS010000002.1"/>
</dbReference>
<feature type="transmembrane region" description="Helical" evidence="2">
    <location>
        <begin position="324"/>
        <end position="344"/>
    </location>
</feature>
<evidence type="ECO:0000313" key="3">
    <source>
        <dbReference type="EMBL" id="MCP3421072.1"/>
    </source>
</evidence>
<keyword evidence="2" id="KW-0472">Membrane</keyword>